<dbReference type="Proteomes" id="UP000005824">
    <property type="component" value="Unassembled WGS sequence"/>
</dbReference>
<feature type="domain" description="Beta-lactamase-related" evidence="2">
    <location>
        <begin position="63"/>
        <end position="355"/>
    </location>
</feature>
<dbReference type="RefSeq" id="WP_006983342.1">
    <property type="nucleotide sequence ID" value="NZ_ABVL01000032.1"/>
</dbReference>
<gene>
    <name evidence="3" type="ORF">CfE428DRAFT_6023</name>
</gene>
<keyword evidence="4" id="KW-1185">Reference proteome</keyword>
<dbReference type="EMBL" id="ABVL01000032">
    <property type="protein sequence ID" value="EDY16492.1"/>
    <property type="molecule type" value="Genomic_DNA"/>
</dbReference>
<feature type="signal peptide" evidence="1">
    <location>
        <begin position="1"/>
        <end position="26"/>
    </location>
</feature>
<feature type="chain" id="PRO_5002800662" evidence="1">
    <location>
        <begin position="27"/>
        <end position="384"/>
    </location>
</feature>
<protein>
    <submittedName>
        <fullName evidence="3">Beta-lactamase</fullName>
    </submittedName>
</protein>
<dbReference type="eggNOG" id="COG1680">
    <property type="taxonomic scope" value="Bacteria"/>
</dbReference>
<sequence>MIQLPRSFISAATIMCLFALANTLPAAEKSAEIWKSAPPESQGFSSTKLDAVRSGLAAQHTKAFLVIRNDTIVCEWYAPDFSAEQKHGSASLAKALVGGMSFAVAMSDGRIALDDPASKFIPQWRDDSRKSRITLRQLGSHTSGIEDAEDGDQPHNQLTGWKGDFWKRLAVPNDPFTLARDRAPLIFNPGQKMEYSNPGIALMTYCVTAALWNAPQKDIRSLLRERIMKPIGVSEKDWSVGYGQTVEVDGLPLVSSWGGGAYTARAAARLGRLMLRGGDWDGQRLLDANAVRQTTSDAGTPGPCGMGWWSNNEDDFPKMPRDAFFGSGAGHQIVLVIPSLKIIAVRFGDAMPTPSHEPHAFHEAYRQFLFDPLMDALSDRPITP</sequence>
<name>B4DAT2_9BACT</name>
<evidence type="ECO:0000313" key="4">
    <source>
        <dbReference type="Proteomes" id="UP000005824"/>
    </source>
</evidence>
<dbReference type="InterPro" id="IPR012338">
    <property type="entry name" value="Beta-lactam/transpept-like"/>
</dbReference>
<keyword evidence="1" id="KW-0732">Signal</keyword>
<proteinExistence type="predicted"/>
<dbReference type="InParanoid" id="B4DAT2"/>
<evidence type="ECO:0000259" key="2">
    <source>
        <dbReference type="Pfam" id="PF00144"/>
    </source>
</evidence>
<evidence type="ECO:0000313" key="3">
    <source>
        <dbReference type="EMBL" id="EDY16492.1"/>
    </source>
</evidence>
<dbReference type="PANTHER" id="PTHR43283:SF7">
    <property type="entry name" value="BETA-LACTAMASE-RELATED DOMAIN-CONTAINING PROTEIN"/>
    <property type="match status" value="1"/>
</dbReference>
<dbReference type="AlphaFoldDB" id="B4DAT2"/>
<dbReference type="SUPFAM" id="SSF56601">
    <property type="entry name" value="beta-lactamase/transpeptidase-like"/>
    <property type="match status" value="1"/>
</dbReference>
<dbReference type="Gene3D" id="3.40.710.10">
    <property type="entry name" value="DD-peptidase/beta-lactamase superfamily"/>
    <property type="match status" value="1"/>
</dbReference>
<reference evidence="3 4" key="1">
    <citation type="journal article" date="2011" name="J. Bacteriol.">
        <title>Genome sequence of Chthoniobacter flavus Ellin428, an aerobic heterotrophic soil bacterium.</title>
        <authorList>
            <person name="Kant R."/>
            <person name="van Passel M.W."/>
            <person name="Palva A."/>
            <person name="Lucas S."/>
            <person name="Lapidus A."/>
            <person name="Glavina Del Rio T."/>
            <person name="Dalin E."/>
            <person name="Tice H."/>
            <person name="Bruce D."/>
            <person name="Goodwin L."/>
            <person name="Pitluck S."/>
            <person name="Larimer F.W."/>
            <person name="Land M.L."/>
            <person name="Hauser L."/>
            <person name="Sangwan P."/>
            <person name="de Vos W.M."/>
            <person name="Janssen P.H."/>
            <person name="Smidt H."/>
        </authorList>
    </citation>
    <scope>NUCLEOTIDE SEQUENCE [LARGE SCALE GENOMIC DNA]</scope>
    <source>
        <strain evidence="3 4">Ellin428</strain>
    </source>
</reference>
<dbReference type="STRING" id="497964.CfE428DRAFT_6023"/>
<organism evidence="3 4">
    <name type="scientific">Chthoniobacter flavus Ellin428</name>
    <dbReference type="NCBI Taxonomy" id="497964"/>
    <lineage>
        <taxon>Bacteria</taxon>
        <taxon>Pseudomonadati</taxon>
        <taxon>Verrucomicrobiota</taxon>
        <taxon>Spartobacteria</taxon>
        <taxon>Chthoniobacterales</taxon>
        <taxon>Chthoniobacteraceae</taxon>
        <taxon>Chthoniobacter</taxon>
    </lineage>
</organism>
<evidence type="ECO:0000256" key="1">
    <source>
        <dbReference type="SAM" id="SignalP"/>
    </source>
</evidence>
<dbReference type="InterPro" id="IPR050789">
    <property type="entry name" value="Diverse_Enzym_Activities"/>
</dbReference>
<accession>B4DAT2</accession>
<dbReference type="InterPro" id="IPR001466">
    <property type="entry name" value="Beta-lactam-related"/>
</dbReference>
<dbReference type="PANTHER" id="PTHR43283">
    <property type="entry name" value="BETA-LACTAMASE-RELATED"/>
    <property type="match status" value="1"/>
</dbReference>
<dbReference type="Pfam" id="PF00144">
    <property type="entry name" value="Beta-lactamase"/>
    <property type="match status" value="1"/>
</dbReference>
<comment type="caution">
    <text evidence="3">The sequence shown here is derived from an EMBL/GenBank/DDBJ whole genome shotgun (WGS) entry which is preliminary data.</text>
</comment>